<keyword evidence="1" id="KW-0812">Transmembrane</keyword>
<evidence type="ECO:0000313" key="3">
    <source>
        <dbReference type="Proteomes" id="UP000281813"/>
    </source>
</evidence>
<feature type="transmembrane region" description="Helical" evidence="1">
    <location>
        <begin position="59"/>
        <end position="82"/>
    </location>
</feature>
<dbReference type="Proteomes" id="UP000281813">
    <property type="component" value="Unassembled WGS sequence"/>
</dbReference>
<keyword evidence="1" id="KW-0472">Membrane</keyword>
<evidence type="ECO:0000313" key="2">
    <source>
        <dbReference type="EMBL" id="RKQ17088.1"/>
    </source>
</evidence>
<sequence>MENEKLKGLLTLGSLLGVLGLLSLFFSPNLGTALADSWLVAQGDYADSSLYEFKLKANTNNFFAIGSILFTIGLTTIVFTYYKMLTVKD</sequence>
<comment type="caution">
    <text evidence="2">The sequence shown here is derived from an EMBL/GenBank/DDBJ whole genome shotgun (WGS) entry which is preliminary data.</text>
</comment>
<proteinExistence type="predicted"/>
<keyword evidence="1" id="KW-1133">Transmembrane helix</keyword>
<keyword evidence="3" id="KW-1185">Reference proteome</keyword>
<dbReference type="EMBL" id="RBZO01000006">
    <property type="protein sequence ID" value="RKQ17088.1"/>
    <property type="molecule type" value="Genomic_DNA"/>
</dbReference>
<accession>A0A494Z3I9</accession>
<reference evidence="2 3" key="1">
    <citation type="journal article" date="2015" name="Antonie Van Leeuwenhoek">
        <title>Oceanobacillus bengalensis sp. nov., a bacterium isolated from seawater of the Bay of Bengal.</title>
        <authorList>
            <person name="Yongchang O."/>
            <person name="Xiang W."/>
            <person name="Wang G."/>
        </authorList>
    </citation>
    <scope>NUCLEOTIDE SEQUENCE [LARGE SCALE GENOMIC DNA]</scope>
    <source>
        <strain evidence="2 3">MCCC 1K00260</strain>
    </source>
</reference>
<organism evidence="2 3">
    <name type="scientific">Oceanobacillus bengalensis</name>
    <dbReference type="NCBI Taxonomy" id="1435466"/>
    <lineage>
        <taxon>Bacteria</taxon>
        <taxon>Bacillati</taxon>
        <taxon>Bacillota</taxon>
        <taxon>Bacilli</taxon>
        <taxon>Bacillales</taxon>
        <taxon>Bacillaceae</taxon>
        <taxon>Oceanobacillus</taxon>
    </lineage>
</organism>
<dbReference type="OrthoDB" id="2429151at2"/>
<gene>
    <name evidence="2" type="ORF">D8M05_05295</name>
</gene>
<protein>
    <submittedName>
        <fullName evidence="2">Uncharacterized protein</fullName>
    </submittedName>
</protein>
<evidence type="ECO:0000256" key="1">
    <source>
        <dbReference type="SAM" id="Phobius"/>
    </source>
</evidence>
<dbReference type="RefSeq" id="WP_121129387.1">
    <property type="nucleotide sequence ID" value="NZ_JBHUFK010000041.1"/>
</dbReference>
<dbReference type="AlphaFoldDB" id="A0A494Z3I9"/>
<name>A0A494Z3I9_9BACI</name>